<comment type="caution">
    <text evidence="11">The sequence shown here is derived from an EMBL/GenBank/DDBJ whole genome shotgun (WGS) entry which is preliminary data.</text>
</comment>
<keyword evidence="3" id="KW-0645">Protease</keyword>
<keyword evidence="8" id="KW-0472">Membrane</keyword>
<dbReference type="InterPro" id="IPR011055">
    <property type="entry name" value="Dup_hybrid_motif"/>
</dbReference>
<keyword evidence="12" id="KW-1185">Reference proteome</keyword>
<evidence type="ECO:0000259" key="10">
    <source>
        <dbReference type="Pfam" id="PF19425"/>
    </source>
</evidence>
<dbReference type="InterPro" id="IPR050570">
    <property type="entry name" value="Cell_wall_metabolism_enzyme"/>
</dbReference>
<dbReference type="GO" id="GO:0004222">
    <property type="term" value="F:metalloendopeptidase activity"/>
    <property type="evidence" value="ECO:0007669"/>
    <property type="project" value="TreeGrafter"/>
</dbReference>
<evidence type="ECO:0000256" key="3">
    <source>
        <dbReference type="ARBA" id="ARBA00022670"/>
    </source>
</evidence>
<dbReference type="InterPro" id="IPR016047">
    <property type="entry name" value="M23ase_b-sheet_dom"/>
</dbReference>
<name>A0A643F8E8_IDEDE</name>
<keyword evidence="8" id="KW-1133">Transmembrane helix</keyword>
<evidence type="ECO:0000256" key="4">
    <source>
        <dbReference type="ARBA" id="ARBA00022723"/>
    </source>
</evidence>
<gene>
    <name evidence="11" type="ORF">F7Q92_18770</name>
</gene>
<keyword evidence="8" id="KW-0812">Transmembrane</keyword>
<dbReference type="Gene3D" id="2.70.70.10">
    <property type="entry name" value="Glucose Permease (Domain IIA)"/>
    <property type="match status" value="1"/>
</dbReference>
<dbReference type="EMBL" id="VZPB01000065">
    <property type="protein sequence ID" value="KAB0575353.1"/>
    <property type="molecule type" value="Genomic_DNA"/>
</dbReference>
<organism evidence="11 12">
    <name type="scientific">Ideonella dechloratans</name>
    <dbReference type="NCBI Taxonomy" id="36863"/>
    <lineage>
        <taxon>Bacteria</taxon>
        <taxon>Pseudomonadati</taxon>
        <taxon>Pseudomonadota</taxon>
        <taxon>Betaproteobacteria</taxon>
        <taxon>Burkholderiales</taxon>
        <taxon>Sphaerotilaceae</taxon>
        <taxon>Ideonella</taxon>
    </lineage>
</organism>
<evidence type="ECO:0000256" key="5">
    <source>
        <dbReference type="ARBA" id="ARBA00022801"/>
    </source>
</evidence>
<dbReference type="SUPFAM" id="SSF51261">
    <property type="entry name" value="Duplicated hybrid motif"/>
    <property type="match status" value="1"/>
</dbReference>
<reference evidence="11 12" key="1">
    <citation type="submission" date="2019-09" db="EMBL/GenBank/DDBJ databases">
        <title>Draft genome sequences of 48 bacterial type strains from the CCUG.</title>
        <authorList>
            <person name="Tunovic T."/>
            <person name="Pineiro-Iglesias B."/>
            <person name="Unosson C."/>
            <person name="Inganas E."/>
            <person name="Ohlen M."/>
            <person name="Cardew S."/>
            <person name="Jensie-Markopoulos S."/>
            <person name="Salva-Serra F."/>
            <person name="Jaen-Luchoro D."/>
            <person name="Karlsson R."/>
            <person name="Svensson-Stadler L."/>
            <person name="Chun J."/>
            <person name="Moore E."/>
        </authorList>
    </citation>
    <scope>NUCLEOTIDE SEQUENCE [LARGE SCALE GENOMIC DNA]</scope>
    <source>
        <strain evidence="11 12">CCUG 30977</strain>
    </source>
</reference>
<evidence type="ECO:0000256" key="7">
    <source>
        <dbReference type="ARBA" id="ARBA00023049"/>
    </source>
</evidence>
<feature type="transmembrane region" description="Helical" evidence="8">
    <location>
        <begin position="21"/>
        <end position="44"/>
    </location>
</feature>
<evidence type="ECO:0000256" key="6">
    <source>
        <dbReference type="ARBA" id="ARBA00022833"/>
    </source>
</evidence>
<feature type="domain" description="Csd3-like second N-terminal" evidence="10">
    <location>
        <begin position="182"/>
        <end position="303"/>
    </location>
</feature>
<dbReference type="PANTHER" id="PTHR21666">
    <property type="entry name" value="PEPTIDASE-RELATED"/>
    <property type="match status" value="1"/>
</dbReference>
<dbReference type="Gene3D" id="3.10.450.350">
    <property type="match status" value="2"/>
</dbReference>
<keyword evidence="5" id="KW-0378">Hydrolase</keyword>
<protein>
    <submittedName>
        <fullName evidence="11">M23 family metallopeptidase</fullName>
    </submittedName>
</protein>
<keyword evidence="7" id="KW-0482">Metalloprotease</keyword>
<comment type="subcellular location">
    <subcellularLocation>
        <location evidence="2">Cell envelope</location>
    </subcellularLocation>
</comment>
<dbReference type="Proteomes" id="UP000430120">
    <property type="component" value="Unassembled WGS sequence"/>
</dbReference>
<dbReference type="CDD" id="cd12797">
    <property type="entry name" value="M23_peptidase"/>
    <property type="match status" value="1"/>
</dbReference>
<dbReference type="Pfam" id="PF01551">
    <property type="entry name" value="Peptidase_M23"/>
    <property type="match status" value="1"/>
</dbReference>
<dbReference type="PANTHER" id="PTHR21666:SF288">
    <property type="entry name" value="CELL DIVISION PROTEIN YTFB"/>
    <property type="match status" value="1"/>
</dbReference>
<evidence type="ECO:0000259" key="9">
    <source>
        <dbReference type="Pfam" id="PF01551"/>
    </source>
</evidence>
<dbReference type="GO" id="GO:0046872">
    <property type="term" value="F:metal ion binding"/>
    <property type="evidence" value="ECO:0007669"/>
    <property type="project" value="UniProtKB-KW"/>
</dbReference>
<proteinExistence type="predicted"/>
<accession>A0A643F8E8</accession>
<evidence type="ECO:0000256" key="2">
    <source>
        <dbReference type="ARBA" id="ARBA00004196"/>
    </source>
</evidence>
<dbReference type="InterPro" id="IPR045834">
    <property type="entry name" value="Csd3_N2"/>
</dbReference>
<evidence type="ECO:0000313" key="12">
    <source>
        <dbReference type="Proteomes" id="UP000430120"/>
    </source>
</evidence>
<dbReference type="Pfam" id="PF19425">
    <property type="entry name" value="Csd3_N2"/>
    <property type="match status" value="1"/>
</dbReference>
<keyword evidence="6" id="KW-0862">Zinc</keyword>
<dbReference type="GO" id="GO:0030313">
    <property type="term" value="C:cell envelope"/>
    <property type="evidence" value="ECO:0007669"/>
    <property type="project" value="UniProtKB-SubCell"/>
</dbReference>
<keyword evidence="4" id="KW-0479">Metal-binding</keyword>
<dbReference type="GO" id="GO:0006508">
    <property type="term" value="P:proteolysis"/>
    <property type="evidence" value="ECO:0007669"/>
    <property type="project" value="UniProtKB-KW"/>
</dbReference>
<dbReference type="OrthoDB" id="9815245at2"/>
<evidence type="ECO:0000256" key="8">
    <source>
        <dbReference type="SAM" id="Phobius"/>
    </source>
</evidence>
<dbReference type="AlphaFoldDB" id="A0A643F8E8"/>
<comment type="cofactor">
    <cofactor evidence="1">
        <name>Zn(2+)</name>
        <dbReference type="ChEBI" id="CHEBI:29105"/>
    </cofactor>
</comment>
<evidence type="ECO:0000256" key="1">
    <source>
        <dbReference type="ARBA" id="ARBA00001947"/>
    </source>
</evidence>
<sequence>MTPLRQAFESATKSLRQHPRAVAAAVLALVAGTGVTAFGIAPLAPDASLLPRRQIVEDVTPEAIAPQLEALAGAPLVLHRTELTRPADTADTLLRRLGVVDASAAAWIRNDPIGRRLFEGNAGKMVTVGKDADGRLTELVARFPTADDENGHPRFARLRVERQADGRYASHLEQAQLESTPRLASGTIQSSLFAATDAAGLPDAVATQLAEIFGSDIDFRRDLRKGDTFRVVFETLTADGEPVPWSQGSGKVLAAEFVNAGQAHQAVWYAGVGKGGYFDFNGESKRRAFISSPVAFSRVSSGFAMRFHPILGVWKKHLGVDYAAPTGTPVRTVGDGVVSFAGVQNGYGNVIMVQHSGDRMTVYAHLSRIGVRKGQHVSAGDTIGNVGMTGWATGPHLHFEFRLHGQQKDPVAVAKSSETIRLDPAQRGRFAQLAQNLKSELDLATDLGGMPGRFE</sequence>
<evidence type="ECO:0000313" key="11">
    <source>
        <dbReference type="EMBL" id="KAB0575353.1"/>
    </source>
</evidence>
<feature type="domain" description="M23ase beta-sheet core" evidence="9">
    <location>
        <begin position="316"/>
        <end position="410"/>
    </location>
</feature>